<evidence type="ECO:0000313" key="2">
    <source>
        <dbReference type="EMBL" id="MBB6513420.1"/>
    </source>
</evidence>
<keyword evidence="3" id="KW-1185">Reference proteome</keyword>
<dbReference type="Pfam" id="PF07441">
    <property type="entry name" value="BofA"/>
    <property type="match status" value="1"/>
</dbReference>
<accession>A0A841RGZ3</accession>
<dbReference type="InterPro" id="IPR010001">
    <property type="entry name" value="BofA"/>
</dbReference>
<dbReference type="NCBIfam" id="TIGR02862">
    <property type="entry name" value="spore_BofA"/>
    <property type="match status" value="1"/>
</dbReference>
<dbReference type="AlphaFoldDB" id="A0A841RGZ3"/>
<evidence type="ECO:0000256" key="1">
    <source>
        <dbReference type="SAM" id="Phobius"/>
    </source>
</evidence>
<gene>
    <name evidence="2" type="ORF">GGQ92_002228</name>
</gene>
<feature type="transmembrane region" description="Helical" evidence="1">
    <location>
        <begin position="6"/>
        <end position="26"/>
    </location>
</feature>
<proteinExistence type="predicted"/>
<keyword evidence="1" id="KW-1133">Transmembrane helix</keyword>
<comment type="caution">
    <text evidence="2">The sequence shown here is derived from an EMBL/GenBank/DDBJ whole genome shotgun (WGS) entry which is preliminary data.</text>
</comment>
<keyword evidence="1" id="KW-0812">Transmembrane</keyword>
<keyword evidence="1" id="KW-0472">Membrane</keyword>
<feature type="transmembrane region" description="Helical" evidence="1">
    <location>
        <begin position="62"/>
        <end position="86"/>
    </location>
</feature>
<evidence type="ECO:0000313" key="3">
    <source>
        <dbReference type="Proteomes" id="UP000572212"/>
    </source>
</evidence>
<organism evidence="2 3">
    <name type="scientific">Gracilibacillus halotolerans</name>
    <dbReference type="NCBI Taxonomy" id="74386"/>
    <lineage>
        <taxon>Bacteria</taxon>
        <taxon>Bacillati</taxon>
        <taxon>Bacillota</taxon>
        <taxon>Bacilli</taxon>
        <taxon>Bacillales</taxon>
        <taxon>Bacillaceae</taxon>
        <taxon>Gracilibacillus</taxon>
    </lineage>
</organism>
<dbReference type="Proteomes" id="UP000572212">
    <property type="component" value="Unassembled WGS sequence"/>
</dbReference>
<name>A0A841RGZ3_9BACI</name>
<feature type="transmembrane region" description="Helical" evidence="1">
    <location>
        <begin position="33"/>
        <end position="56"/>
    </location>
</feature>
<protein>
    <submittedName>
        <fullName evidence="2">Inhibitor of the pro-sigma K processing machinery</fullName>
    </submittedName>
</protein>
<reference evidence="2 3" key="1">
    <citation type="submission" date="2020-08" db="EMBL/GenBank/DDBJ databases">
        <title>Genomic Encyclopedia of Type Strains, Phase IV (KMG-IV): sequencing the most valuable type-strain genomes for metagenomic binning, comparative biology and taxonomic classification.</title>
        <authorList>
            <person name="Goeker M."/>
        </authorList>
    </citation>
    <scope>NUCLEOTIDE SEQUENCE [LARGE SCALE GENOMIC DNA]</scope>
    <source>
        <strain evidence="2 3">DSM 11805</strain>
    </source>
</reference>
<dbReference type="EMBL" id="JACHON010000011">
    <property type="protein sequence ID" value="MBB6513420.1"/>
    <property type="molecule type" value="Genomic_DNA"/>
</dbReference>
<sequence length="87" mass="9482">MMNVWIILGVLGAIVLLFIKGIPLQFVRWTGKLFIRVTIGVLCLFFLNIFGAQLGLHIPINAFTALVAGFLGLPGLASLTAIHVFIF</sequence>